<keyword evidence="2 5" id="KW-0812">Transmembrane</keyword>
<sequence>GIGGSLQNGFHVTVISSPSPDFINRSWFERYEEPLPNRTVTFIWSSIVGLYGVGGLIGSMCVKYFAGRFGRKGAMMWNDAISIVSALIMFSSKSLNSFEMVILARFSYGFAAGLGLFVHMMYLGESSPTKLRGMVTLTSATFFAIGKLSGQLAGLKEFLGHESLWNVLLSLPGILAFIQLVALLFIPEAPRYLLIDKDNKEMCQKALQTLWGVGEYKVEMEEMMLEQVAIKGQPSKSVVGLMRDHLVRWQLLTIMVITFSIQFSGVSAISSFSYSVLMEAGIPSDKIRYVTLGLGISEVMTSIVCGFLIEDLGRRSLLWKGFGVMSVLMALVGLTQLLKVSFLDLGPIICSKGIPWLGCQSITGHIYTMGYLEMPVNCLSLDWQRKPTAHANCTHEERRQAVKLGGVRQQCYLLSRCTAVHPYV</sequence>
<dbReference type="Ensembl" id="ENSPKIT00000036253.1">
    <property type="protein sequence ID" value="ENSPKIP00000018337.1"/>
    <property type="gene ID" value="ENSPKIG00000003925.1"/>
</dbReference>
<evidence type="ECO:0000256" key="5">
    <source>
        <dbReference type="SAM" id="Phobius"/>
    </source>
</evidence>
<dbReference type="GO" id="GO:0005886">
    <property type="term" value="C:plasma membrane"/>
    <property type="evidence" value="ECO:0007669"/>
    <property type="project" value="TreeGrafter"/>
</dbReference>
<organism evidence="7 8">
    <name type="scientific">Paramormyrops kingsleyae</name>
    <dbReference type="NCBI Taxonomy" id="1676925"/>
    <lineage>
        <taxon>Eukaryota</taxon>
        <taxon>Metazoa</taxon>
        <taxon>Chordata</taxon>
        <taxon>Craniata</taxon>
        <taxon>Vertebrata</taxon>
        <taxon>Euteleostomi</taxon>
        <taxon>Actinopterygii</taxon>
        <taxon>Neopterygii</taxon>
        <taxon>Teleostei</taxon>
        <taxon>Osteoglossocephala</taxon>
        <taxon>Osteoglossomorpha</taxon>
        <taxon>Osteoglossiformes</taxon>
        <taxon>Mormyridae</taxon>
        <taxon>Paramormyrops</taxon>
    </lineage>
</organism>
<comment type="subcellular location">
    <subcellularLocation>
        <location evidence="1">Membrane</location>
        <topology evidence="1">Multi-pass membrane protein</topology>
    </subcellularLocation>
</comment>
<dbReference type="SUPFAM" id="SSF103473">
    <property type="entry name" value="MFS general substrate transporter"/>
    <property type="match status" value="1"/>
</dbReference>
<dbReference type="PROSITE" id="PS50850">
    <property type="entry name" value="MFS"/>
    <property type="match status" value="1"/>
</dbReference>
<dbReference type="Proteomes" id="UP000261540">
    <property type="component" value="Unplaced"/>
</dbReference>
<dbReference type="GO" id="GO:0055056">
    <property type="term" value="F:D-glucose transmembrane transporter activity"/>
    <property type="evidence" value="ECO:0007669"/>
    <property type="project" value="TreeGrafter"/>
</dbReference>
<evidence type="ECO:0000259" key="6">
    <source>
        <dbReference type="PROSITE" id="PS50850"/>
    </source>
</evidence>
<dbReference type="PANTHER" id="PTHR23503">
    <property type="entry name" value="SOLUTE CARRIER FAMILY 2"/>
    <property type="match status" value="1"/>
</dbReference>
<evidence type="ECO:0000256" key="4">
    <source>
        <dbReference type="ARBA" id="ARBA00023136"/>
    </source>
</evidence>
<reference evidence="7" key="2">
    <citation type="submission" date="2025-09" db="UniProtKB">
        <authorList>
            <consortium name="Ensembl"/>
        </authorList>
    </citation>
    <scope>IDENTIFICATION</scope>
</reference>
<dbReference type="InterPro" id="IPR036259">
    <property type="entry name" value="MFS_trans_sf"/>
</dbReference>
<accession>A0A3B3RI80</accession>
<dbReference type="GO" id="GO:0046323">
    <property type="term" value="P:D-glucose import"/>
    <property type="evidence" value="ECO:0007669"/>
    <property type="project" value="TreeGrafter"/>
</dbReference>
<dbReference type="InterPro" id="IPR045263">
    <property type="entry name" value="GLUT"/>
</dbReference>
<dbReference type="STRING" id="1676925.ENSPKIP00000018337"/>
<dbReference type="InterPro" id="IPR020846">
    <property type="entry name" value="MFS_dom"/>
</dbReference>
<evidence type="ECO:0000256" key="2">
    <source>
        <dbReference type="ARBA" id="ARBA00022692"/>
    </source>
</evidence>
<keyword evidence="8" id="KW-1185">Reference proteome</keyword>
<feature type="domain" description="Major facilitator superfamily (MFS) profile" evidence="6">
    <location>
        <begin position="1"/>
        <end position="424"/>
    </location>
</feature>
<keyword evidence="3 5" id="KW-1133">Transmembrane helix</keyword>
<dbReference type="InterPro" id="IPR005828">
    <property type="entry name" value="MFS_sugar_transport-like"/>
</dbReference>
<feature type="transmembrane region" description="Helical" evidence="5">
    <location>
        <begin position="42"/>
        <end position="62"/>
    </location>
</feature>
<evidence type="ECO:0000256" key="3">
    <source>
        <dbReference type="ARBA" id="ARBA00022989"/>
    </source>
</evidence>
<keyword evidence="4 5" id="KW-0472">Membrane</keyword>
<dbReference type="Pfam" id="PF00083">
    <property type="entry name" value="Sugar_tr"/>
    <property type="match status" value="1"/>
</dbReference>
<dbReference type="PANTHER" id="PTHR23503:SF130">
    <property type="entry name" value="SOLUTE CARRIER FAMILY 2 (FACILITATED GLUCOSE TRANSPORTER), MEMBER 9-LIKE 1"/>
    <property type="match status" value="1"/>
</dbReference>
<dbReference type="GO" id="GO:0070837">
    <property type="term" value="P:dehydroascorbic acid transport"/>
    <property type="evidence" value="ECO:0007669"/>
    <property type="project" value="TreeGrafter"/>
</dbReference>
<evidence type="ECO:0000313" key="7">
    <source>
        <dbReference type="Ensembl" id="ENSPKIP00000018337.1"/>
    </source>
</evidence>
<feature type="transmembrane region" description="Helical" evidence="5">
    <location>
        <begin position="251"/>
        <end position="277"/>
    </location>
</feature>
<feature type="transmembrane region" description="Helical" evidence="5">
    <location>
        <begin position="134"/>
        <end position="153"/>
    </location>
</feature>
<feature type="transmembrane region" description="Helical" evidence="5">
    <location>
        <begin position="74"/>
        <end position="90"/>
    </location>
</feature>
<name>A0A3B3RI80_9TELE</name>
<reference evidence="7" key="1">
    <citation type="submission" date="2025-08" db="UniProtKB">
        <authorList>
            <consortium name="Ensembl"/>
        </authorList>
    </citation>
    <scope>IDENTIFICATION</scope>
</reference>
<feature type="transmembrane region" description="Helical" evidence="5">
    <location>
        <begin position="102"/>
        <end position="122"/>
    </location>
</feature>
<dbReference type="Gene3D" id="1.20.1250.20">
    <property type="entry name" value="MFS general substrate transporter like domains"/>
    <property type="match status" value="1"/>
</dbReference>
<evidence type="ECO:0000256" key="1">
    <source>
        <dbReference type="ARBA" id="ARBA00004141"/>
    </source>
</evidence>
<evidence type="ECO:0000313" key="8">
    <source>
        <dbReference type="Proteomes" id="UP000261540"/>
    </source>
</evidence>
<feature type="transmembrane region" description="Helical" evidence="5">
    <location>
        <begin position="289"/>
        <end position="309"/>
    </location>
</feature>
<feature type="transmembrane region" description="Helical" evidence="5">
    <location>
        <begin position="165"/>
        <end position="186"/>
    </location>
</feature>
<feature type="transmembrane region" description="Helical" evidence="5">
    <location>
        <begin position="321"/>
        <end position="342"/>
    </location>
</feature>
<protein>
    <submittedName>
        <fullName evidence="7">Solute carrier family 2 member 9, like 1</fullName>
    </submittedName>
</protein>
<proteinExistence type="predicted"/>
<dbReference type="GeneTree" id="ENSGT00940000166173"/>
<dbReference type="AlphaFoldDB" id="A0A3B3RI80"/>